<feature type="region of interest" description="Disordered" evidence="1">
    <location>
        <begin position="27"/>
        <end position="102"/>
    </location>
</feature>
<name>A0AAE1PKU1_9EUCA</name>
<gene>
    <name evidence="2" type="ORF">Pmani_019245</name>
</gene>
<feature type="compositionally biased region" description="Low complexity" evidence="1">
    <location>
        <begin position="243"/>
        <end position="254"/>
    </location>
</feature>
<dbReference type="EMBL" id="JAWZYT010001798">
    <property type="protein sequence ID" value="KAK4309104.1"/>
    <property type="molecule type" value="Genomic_DNA"/>
</dbReference>
<evidence type="ECO:0000256" key="1">
    <source>
        <dbReference type="SAM" id="MobiDB-lite"/>
    </source>
</evidence>
<feature type="compositionally biased region" description="Polar residues" evidence="1">
    <location>
        <begin position="194"/>
        <end position="210"/>
    </location>
</feature>
<keyword evidence="3" id="KW-1185">Reference proteome</keyword>
<feature type="compositionally biased region" description="Basic and acidic residues" evidence="1">
    <location>
        <begin position="60"/>
        <end position="77"/>
    </location>
</feature>
<accession>A0AAE1PKU1</accession>
<organism evidence="2 3">
    <name type="scientific">Petrolisthes manimaculis</name>
    <dbReference type="NCBI Taxonomy" id="1843537"/>
    <lineage>
        <taxon>Eukaryota</taxon>
        <taxon>Metazoa</taxon>
        <taxon>Ecdysozoa</taxon>
        <taxon>Arthropoda</taxon>
        <taxon>Crustacea</taxon>
        <taxon>Multicrustacea</taxon>
        <taxon>Malacostraca</taxon>
        <taxon>Eumalacostraca</taxon>
        <taxon>Eucarida</taxon>
        <taxon>Decapoda</taxon>
        <taxon>Pleocyemata</taxon>
        <taxon>Anomura</taxon>
        <taxon>Galatheoidea</taxon>
        <taxon>Porcellanidae</taxon>
        <taxon>Petrolisthes</taxon>
    </lineage>
</organism>
<feature type="region of interest" description="Disordered" evidence="1">
    <location>
        <begin position="239"/>
        <end position="288"/>
    </location>
</feature>
<feature type="region of interest" description="Disordered" evidence="1">
    <location>
        <begin position="304"/>
        <end position="334"/>
    </location>
</feature>
<dbReference type="Proteomes" id="UP001292094">
    <property type="component" value="Unassembled WGS sequence"/>
</dbReference>
<evidence type="ECO:0000313" key="3">
    <source>
        <dbReference type="Proteomes" id="UP001292094"/>
    </source>
</evidence>
<feature type="compositionally biased region" description="Basic residues" evidence="1">
    <location>
        <begin position="257"/>
        <end position="270"/>
    </location>
</feature>
<sequence>MVWGGSGGVEGIGGRLRALVTSLTHHASSRFNPTQHSNNNITSPSPPTDLTPTHPRPRRHQGEGKGRGERRAKEGERRSRRGKRERDRGKCGGGDELGLHQYLPPNPHTVGIPVLAPTHHTPNSSHPQANTPLRASLPALSTNYTPAHTPASPSSLTPASPSSLTYGFLVAGPSSPIRSGTLVTGPPSLLPATRRNSCTSGRPITEVPTTSPSLLTRARDTLSPSLARVRDTISPTLARLRGRTTTTTNTTTSPRPSPRRIHSHDRHRKRSEGSVGARVVVGPSPPVWQAHTTPPEVYVVEMSENPRQARTPAPASHRTLASSQPPNPPQGQQRWQLCPNSCRSCLPDAQEVVFILGRAQVNSSLYSLYVVHTPHPQYNHHICMCLLAAGVPQHIYTLPVYNSVFVDILTWFRSSPGITVYIM</sequence>
<proteinExistence type="predicted"/>
<feature type="region of interest" description="Disordered" evidence="1">
    <location>
        <begin position="179"/>
        <end position="210"/>
    </location>
</feature>
<protein>
    <submittedName>
        <fullName evidence="2">Uncharacterized protein</fullName>
    </submittedName>
</protein>
<comment type="caution">
    <text evidence="2">The sequence shown here is derived from an EMBL/GenBank/DDBJ whole genome shotgun (WGS) entry which is preliminary data.</text>
</comment>
<evidence type="ECO:0000313" key="2">
    <source>
        <dbReference type="EMBL" id="KAK4309104.1"/>
    </source>
</evidence>
<dbReference type="AlphaFoldDB" id="A0AAE1PKU1"/>
<reference evidence="2" key="1">
    <citation type="submission" date="2023-11" db="EMBL/GenBank/DDBJ databases">
        <title>Genome assemblies of two species of porcelain crab, Petrolisthes cinctipes and Petrolisthes manimaculis (Anomura: Porcellanidae).</title>
        <authorList>
            <person name="Angst P."/>
        </authorList>
    </citation>
    <scope>NUCLEOTIDE SEQUENCE</scope>
    <source>
        <strain evidence="2">PB745_02</strain>
        <tissue evidence="2">Gill</tissue>
    </source>
</reference>
<feature type="compositionally biased region" description="Polar residues" evidence="1">
    <location>
        <begin position="27"/>
        <end position="41"/>
    </location>
</feature>